<gene>
    <name evidence="2" type="ORF">SAMN04488694_14918</name>
</gene>
<reference evidence="3" key="1">
    <citation type="submission" date="2016-10" db="EMBL/GenBank/DDBJ databases">
        <authorList>
            <person name="Varghese N."/>
            <person name="Submissions S."/>
        </authorList>
    </citation>
    <scope>NUCLEOTIDE SEQUENCE [LARGE SCALE GENOMIC DNA]</scope>
    <source>
        <strain evidence="3">CDM_6</strain>
    </source>
</reference>
<evidence type="ECO:0000256" key="1">
    <source>
        <dbReference type="SAM" id="MobiDB-lite"/>
    </source>
</evidence>
<name>A0A1I0JLP4_9EURY</name>
<dbReference type="EMBL" id="FOIC01000049">
    <property type="protein sequence ID" value="SEU11325.1"/>
    <property type="molecule type" value="Genomic_DNA"/>
</dbReference>
<dbReference type="AlphaFoldDB" id="A0A1I0JLP4"/>
<dbReference type="Proteomes" id="UP000199320">
    <property type="component" value="Unassembled WGS sequence"/>
</dbReference>
<dbReference type="STRING" id="392421.SAMN04488694_14918"/>
<evidence type="ECO:0000313" key="3">
    <source>
        <dbReference type="Proteomes" id="UP000199320"/>
    </source>
</evidence>
<protein>
    <submittedName>
        <fullName evidence="2">Uncharacterized protein</fullName>
    </submittedName>
</protein>
<sequence>MLPGEWYAGGSRTGQNSSPINAMGEQGDSWEEERSEEH</sequence>
<organism evidence="2 3">
    <name type="scientific">Natrinema hispanicum</name>
    <dbReference type="NCBI Taxonomy" id="392421"/>
    <lineage>
        <taxon>Archaea</taxon>
        <taxon>Methanobacteriati</taxon>
        <taxon>Methanobacteriota</taxon>
        <taxon>Stenosarchaea group</taxon>
        <taxon>Halobacteria</taxon>
        <taxon>Halobacteriales</taxon>
        <taxon>Natrialbaceae</taxon>
        <taxon>Natrinema</taxon>
    </lineage>
</organism>
<keyword evidence="3" id="KW-1185">Reference proteome</keyword>
<proteinExistence type="predicted"/>
<accession>A0A1I0JLP4</accession>
<feature type="compositionally biased region" description="Acidic residues" evidence="1">
    <location>
        <begin position="28"/>
        <end position="38"/>
    </location>
</feature>
<feature type="region of interest" description="Disordered" evidence="1">
    <location>
        <begin position="1"/>
        <end position="38"/>
    </location>
</feature>
<evidence type="ECO:0000313" key="2">
    <source>
        <dbReference type="EMBL" id="SEU11325.1"/>
    </source>
</evidence>